<evidence type="ECO:0008006" key="4">
    <source>
        <dbReference type="Google" id="ProtNLM"/>
    </source>
</evidence>
<accession>A0A8S1JVR1</accession>
<dbReference type="EMBL" id="CAJJDM010000008">
    <property type="protein sequence ID" value="CAD8046964.1"/>
    <property type="molecule type" value="Genomic_DNA"/>
</dbReference>
<name>A0A8S1JVR1_PARPR</name>
<evidence type="ECO:0000256" key="1">
    <source>
        <dbReference type="SAM" id="SignalP"/>
    </source>
</evidence>
<evidence type="ECO:0000313" key="2">
    <source>
        <dbReference type="EMBL" id="CAD8046964.1"/>
    </source>
</evidence>
<protein>
    <recommendedName>
        <fullName evidence="4">Mini antigen</fullName>
    </recommendedName>
</protein>
<gene>
    <name evidence="2" type="ORF">PPRIM_AZ9-3.1.T0110190</name>
</gene>
<feature type="signal peptide" evidence="1">
    <location>
        <begin position="1"/>
        <end position="16"/>
    </location>
</feature>
<keyword evidence="3" id="KW-1185">Reference proteome</keyword>
<dbReference type="Proteomes" id="UP000688137">
    <property type="component" value="Unassembled WGS sequence"/>
</dbReference>
<dbReference type="AlphaFoldDB" id="A0A8S1JVR1"/>
<reference evidence="2" key="1">
    <citation type="submission" date="2021-01" db="EMBL/GenBank/DDBJ databases">
        <authorList>
            <consortium name="Genoscope - CEA"/>
            <person name="William W."/>
        </authorList>
    </citation>
    <scope>NUCLEOTIDE SEQUENCE</scope>
</reference>
<feature type="chain" id="PRO_5035819921" description="Mini antigen" evidence="1">
    <location>
        <begin position="17"/>
        <end position="266"/>
    </location>
</feature>
<organism evidence="2 3">
    <name type="scientific">Paramecium primaurelia</name>
    <dbReference type="NCBI Taxonomy" id="5886"/>
    <lineage>
        <taxon>Eukaryota</taxon>
        <taxon>Sar</taxon>
        <taxon>Alveolata</taxon>
        <taxon>Ciliophora</taxon>
        <taxon>Intramacronucleata</taxon>
        <taxon>Oligohymenophorea</taxon>
        <taxon>Peniculida</taxon>
        <taxon>Parameciidae</taxon>
        <taxon>Paramecium</taxon>
    </lineage>
</organism>
<comment type="caution">
    <text evidence="2">The sequence shown here is derived from an EMBL/GenBank/DDBJ whole genome shotgun (WGS) entry which is preliminary data.</text>
</comment>
<proteinExistence type="predicted"/>
<sequence length="266" mass="29720">MKKMILVIALIFITNADLTFNTKNRCSCGDLTIYQDCAYAYPDCFWDLNSNTCSTATCSNITDQISCSQNKKCMWNGKSCVEFTLCNQLYGYNQRECYQQSINCPQSNGKTCASADALKSCSSYQNMDDCNLVASNDGICYWSAGGCSVIASCDQLSSNDCTDIGKACVWNTTTKGCQQASCAQFQNSQRCTSYLSELNEQVYQLCRWDPVNNQCVSASDTSQLTSETCYLQTKYTYRWVNSTNSCDSCEGKIIYIVIMVIFMIMI</sequence>
<dbReference type="OMA" id="INTCYNQ"/>
<evidence type="ECO:0000313" key="3">
    <source>
        <dbReference type="Proteomes" id="UP000688137"/>
    </source>
</evidence>
<keyword evidence="1" id="KW-0732">Signal</keyword>